<dbReference type="Proteomes" id="UP000233837">
    <property type="component" value="Unassembled WGS sequence"/>
</dbReference>
<accession>A0A2I0VEC3</accession>
<feature type="region of interest" description="Disordered" evidence="2">
    <location>
        <begin position="1"/>
        <end position="41"/>
    </location>
</feature>
<reference evidence="3 4" key="1">
    <citation type="journal article" date="2016" name="Sci. Rep.">
        <title>The Dendrobium catenatum Lindl. genome sequence provides insights into polysaccharide synthase, floral development and adaptive evolution.</title>
        <authorList>
            <person name="Zhang G.Q."/>
            <person name="Xu Q."/>
            <person name="Bian C."/>
            <person name="Tsai W.C."/>
            <person name="Yeh C.M."/>
            <person name="Liu K.W."/>
            <person name="Yoshida K."/>
            <person name="Zhang L.S."/>
            <person name="Chang S.B."/>
            <person name="Chen F."/>
            <person name="Shi Y."/>
            <person name="Su Y.Y."/>
            <person name="Zhang Y.Q."/>
            <person name="Chen L.J."/>
            <person name="Yin Y."/>
            <person name="Lin M."/>
            <person name="Huang H."/>
            <person name="Deng H."/>
            <person name="Wang Z.W."/>
            <person name="Zhu S.L."/>
            <person name="Zhao X."/>
            <person name="Deng C."/>
            <person name="Niu S.C."/>
            <person name="Huang J."/>
            <person name="Wang M."/>
            <person name="Liu G.H."/>
            <person name="Yang H.J."/>
            <person name="Xiao X.J."/>
            <person name="Hsiao Y.Y."/>
            <person name="Wu W.L."/>
            <person name="Chen Y.Y."/>
            <person name="Mitsuda N."/>
            <person name="Ohme-Takagi M."/>
            <person name="Luo Y.B."/>
            <person name="Van de Peer Y."/>
            <person name="Liu Z.J."/>
        </authorList>
    </citation>
    <scope>NUCLEOTIDE SEQUENCE [LARGE SCALE GENOMIC DNA]</scope>
    <source>
        <tissue evidence="3">The whole plant</tissue>
    </source>
</reference>
<dbReference type="PROSITE" id="PS51375">
    <property type="entry name" value="PPR"/>
    <property type="match status" value="1"/>
</dbReference>
<feature type="repeat" description="PPR" evidence="1">
    <location>
        <begin position="111"/>
        <end position="136"/>
    </location>
</feature>
<dbReference type="InterPro" id="IPR002885">
    <property type="entry name" value="PPR_rpt"/>
</dbReference>
<gene>
    <name evidence="3" type="ORF">MA16_Dca028874</name>
</gene>
<dbReference type="EMBL" id="KZ504594">
    <property type="protein sequence ID" value="PKU61767.1"/>
    <property type="molecule type" value="Genomic_DNA"/>
</dbReference>
<organism evidence="3 4">
    <name type="scientific">Dendrobium catenatum</name>
    <dbReference type="NCBI Taxonomy" id="906689"/>
    <lineage>
        <taxon>Eukaryota</taxon>
        <taxon>Viridiplantae</taxon>
        <taxon>Streptophyta</taxon>
        <taxon>Embryophyta</taxon>
        <taxon>Tracheophyta</taxon>
        <taxon>Spermatophyta</taxon>
        <taxon>Magnoliopsida</taxon>
        <taxon>Liliopsida</taxon>
        <taxon>Asparagales</taxon>
        <taxon>Orchidaceae</taxon>
        <taxon>Epidendroideae</taxon>
        <taxon>Malaxideae</taxon>
        <taxon>Dendrobiinae</taxon>
        <taxon>Dendrobium</taxon>
    </lineage>
</organism>
<reference evidence="3 4" key="2">
    <citation type="journal article" date="2017" name="Nature">
        <title>The Apostasia genome and the evolution of orchids.</title>
        <authorList>
            <person name="Zhang G.Q."/>
            <person name="Liu K.W."/>
            <person name="Li Z."/>
            <person name="Lohaus R."/>
            <person name="Hsiao Y.Y."/>
            <person name="Niu S.C."/>
            <person name="Wang J.Y."/>
            <person name="Lin Y.C."/>
            <person name="Xu Q."/>
            <person name="Chen L.J."/>
            <person name="Yoshida K."/>
            <person name="Fujiwara S."/>
            <person name="Wang Z.W."/>
            <person name="Zhang Y.Q."/>
            <person name="Mitsuda N."/>
            <person name="Wang M."/>
            <person name="Liu G.H."/>
            <person name="Pecoraro L."/>
            <person name="Huang H.X."/>
            <person name="Xiao X.J."/>
            <person name="Lin M."/>
            <person name="Wu X.Y."/>
            <person name="Wu W.L."/>
            <person name="Chen Y.Y."/>
            <person name="Chang S.B."/>
            <person name="Sakamoto S."/>
            <person name="Ohme-Takagi M."/>
            <person name="Yagi M."/>
            <person name="Zeng S.J."/>
            <person name="Shen C.Y."/>
            <person name="Yeh C.M."/>
            <person name="Luo Y.B."/>
            <person name="Tsai W.C."/>
            <person name="Van de Peer Y."/>
            <person name="Liu Z.J."/>
        </authorList>
    </citation>
    <scope>NUCLEOTIDE SEQUENCE [LARGE SCALE GENOMIC DNA]</scope>
    <source>
        <tissue evidence="3">The whole plant</tissue>
    </source>
</reference>
<dbReference type="OrthoDB" id="10612093at2759"/>
<evidence type="ECO:0000313" key="3">
    <source>
        <dbReference type="EMBL" id="PKU61767.1"/>
    </source>
</evidence>
<sequence length="136" mass="15280">MNVDREEMSKDDEDDCKVDQKMSENDDEDEGKDFRWSPDPGGTIQLSLPLSVASTPPLIQDRFPRFLDFSAAKTENPLCSRHFAPGIELHLSQPDSSIAACFNSVVMSFRDVISWTAMLMAYADNGKISKAREVFE</sequence>
<dbReference type="AlphaFoldDB" id="A0A2I0VEC3"/>
<evidence type="ECO:0000256" key="1">
    <source>
        <dbReference type="PROSITE-ProRule" id="PRU00708"/>
    </source>
</evidence>
<protein>
    <recommendedName>
        <fullName evidence="5">Pentatricopeptide repeat-containing protein</fullName>
    </recommendedName>
</protein>
<evidence type="ECO:0008006" key="5">
    <source>
        <dbReference type="Google" id="ProtNLM"/>
    </source>
</evidence>
<name>A0A2I0VEC3_9ASPA</name>
<keyword evidence="4" id="KW-1185">Reference proteome</keyword>
<evidence type="ECO:0000313" key="4">
    <source>
        <dbReference type="Proteomes" id="UP000233837"/>
    </source>
</evidence>
<evidence type="ECO:0000256" key="2">
    <source>
        <dbReference type="SAM" id="MobiDB-lite"/>
    </source>
</evidence>
<proteinExistence type="predicted"/>